<protein>
    <submittedName>
        <fullName evidence="1">Uncharacterized protein</fullName>
    </submittedName>
</protein>
<accession>A0A163TF42</accession>
<comment type="caution">
    <text evidence="1">The sequence shown here is derived from an EMBL/GenBank/DDBJ whole genome shotgun (WGS) entry which is preliminary data.</text>
</comment>
<evidence type="ECO:0000313" key="2">
    <source>
        <dbReference type="Proteomes" id="UP000076563"/>
    </source>
</evidence>
<evidence type="ECO:0000313" key="1">
    <source>
        <dbReference type="EMBL" id="KZE71693.1"/>
    </source>
</evidence>
<proteinExistence type="predicted"/>
<organism evidence="1 2">
    <name type="scientific">Paenibacillus elgii</name>
    <dbReference type="NCBI Taxonomy" id="189691"/>
    <lineage>
        <taxon>Bacteria</taxon>
        <taxon>Bacillati</taxon>
        <taxon>Bacillota</taxon>
        <taxon>Bacilli</taxon>
        <taxon>Bacillales</taxon>
        <taxon>Paenibacillaceae</taxon>
        <taxon>Paenibacillus</taxon>
    </lineage>
</organism>
<dbReference type="AlphaFoldDB" id="A0A163TF42"/>
<sequence length="188" mass="21531">MLWTDVAVGVLMQHVTHHMTPTSRSTHLDKAKFFKLRNKSHKTITWGIGGNRVSFNNGCISLTRMFNSRLKQLFHDPVSAKLASNIETNQRPDMIGIPICFVYSPEVTISGTRSDGAPCYRLVARISQDAYGNMFLNHVPDRRFFGYLRFPIFRFPAPNHTPAIFWSASTFKKLLKIRPTTLIDFKEI</sequence>
<reference evidence="2" key="1">
    <citation type="submission" date="2016-01" db="EMBL/GenBank/DDBJ databases">
        <title>Draft genome of Chromobacterium sp. F49.</title>
        <authorList>
            <person name="Hong K.W."/>
        </authorList>
    </citation>
    <scope>NUCLEOTIDE SEQUENCE [LARGE SCALE GENOMIC DNA]</scope>
    <source>
        <strain evidence="2">M63</strain>
    </source>
</reference>
<name>A0A163TF42_9BACL</name>
<dbReference type="Proteomes" id="UP000076563">
    <property type="component" value="Unassembled WGS sequence"/>
</dbReference>
<keyword evidence="2" id="KW-1185">Reference proteome</keyword>
<dbReference type="EMBL" id="LQRA01000110">
    <property type="protein sequence ID" value="KZE71693.1"/>
    <property type="molecule type" value="Genomic_DNA"/>
</dbReference>
<gene>
    <name evidence="1" type="ORF">AV654_05670</name>
</gene>